<gene>
    <name evidence="4" type="primary">X975_16429</name>
    <name evidence="4" type="ORF">CEXT_65171</name>
</gene>
<feature type="signal peptide" evidence="2">
    <location>
        <begin position="1"/>
        <end position="22"/>
    </location>
</feature>
<dbReference type="Gene3D" id="1.20.1310.10">
    <property type="entry name" value="Cullin Repeats"/>
    <property type="match status" value="1"/>
</dbReference>
<evidence type="ECO:0000256" key="1">
    <source>
        <dbReference type="ARBA" id="ARBA00006019"/>
    </source>
</evidence>
<evidence type="ECO:0000256" key="2">
    <source>
        <dbReference type="SAM" id="SignalP"/>
    </source>
</evidence>
<dbReference type="Proteomes" id="UP001054945">
    <property type="component" value="Unassembled WGS sequence"/>
</dbReference>
<reference evidence="4 5" key="1">
    <citation type="submission" date="2021-06" db="EMBL/GenBank/DDBJ databases">
        <title>Caerostris extrusa draft genome.</title>
        <authorList>
            <person name="Kono N."/>
            <person name="Arakawa K."/>
        </authorList>
    </citation>
    <scope>NUCLEOTIDE SEQUENCE [LARGE SCALE GENOMIC DNA]</scope>
</reference>
<evidence type="ECO:0000313" key="5">
    <source>
        <dbReference type="Proteomes" id="UP001054945"/>
    </source>
</evidence>
<keyword evidence="5" id="KW-1185">Reference proteome</keyword>
<evidence type="ECO:0000259" key="3">
    <source>
        <dbReference type="Pfam" id="PF00888"/>
    </source>
</evidence>
<proteinExistence type="inferred from homology"/>
<evidence type="ECO:0000313" key="4">
    <source>
        <dbReference type="EMBL" id="GIY98653.1"/>
    </source>
</evidence>
<comment type="similarity">
    <text evidence="1">Belongs to the cullin family.</text>
</comment>
<organism evidence="4 5">
    <name type="scientific">Caerostris extrusa</name>
    <name type="common">Bark spider</name>
    <name type="synonym">Caerostris bankana</name>
    <dbReference type="NCBI Taxonomy" id="172846"/>
    <lineage>
        <taxon>Eukaryota</taxon>
        <taxon>Metazoa</taxon>
        <taxon>Ecdysozoa</taxon>
        <taxon>Arthropoda</taxon>
        <taxon>Chelicerata</taxon>
        <taxon>Arachnida</taxon>
        <taxon>Araneae</taxon>
        <taxon>Araneomorphae</taxon>
        <taxon>Entelegynae</taxon>
        <taxon>Araneoidea</taxon>
        <taxon>Araneidae</taxon>
        <taxon>Caerostris</taxon>
    </lineage>
</organism>
<accession>A0AAV4XVP7</accession>
<feature type="chain" id="PRO_5043607508" evidence="2">
    <location>
        <begin position="23"/>
        <end position="155"/>
    </location>
</feature>
<dbReference type="InterPro" id="IPR016159">
    <property type="entry name" value="Cullin_repeat-like_dom_sf"/>
</dbReference>
<dbReference type="EMBL" id="BPLR01000944">
    <property type="protein sequence ID" value="GIY98653.1"/>
    <property type="molecule type" value="Genomic_DNA"/>
</dbReference>
<dbReference type="GO" id="GO:0031625">
    <property type="term" value="F:ubiquitin protein ligase binding"/>
    <property type="evidence" value="ECO:0007669"/>
    <property type="project" value="InterPro"/>
</dbReference>
<dbReference type="GO" id="GO:0006511">
    <property type="term" value="P:ubiquitin-dependent protein catabolic process"/>
    <property type="evidence" value="ECO:0007669"/>
    <property type="project" value="InterPro"/>
</dbReference>
<protein>
    <submittedName>
        <fullName evidence="4">Cullin-5</fullName>
    </submittedName>
</protein>
<keyword evidence="2" id="KW-0732">Signal</keyword>
<dbReference type="AlphaFoldDB" id="A0AAV4XVP7"/>
<dbReference type="Pfam" id="PF00888">
    <property type="entry name" value="Cullin"/>
    <property type="match status" value="1"/>
</dbReference>
<feature type="domain" description="Cullin N-terminal" evidence="3">
    <location>
        <begin position="36"/>
        <end position="131"/>
    </location>
</feature>
<name>A0AAV4XVP7_CAEEX</name>
<sequence length="155" mass="18043">MKNLVAVFFLVANILIIKNLLTQPRISGLPSFDRYWPVIEPLFLKLLHQEAVDKAKWQDLFLLAHQICLCDLKGCTKLHSNLQKIIESFLRQVMSNVFTDQEDQALLKAYTAEWRKFVTQCTYLPVPFSEIEIALGLKAAYDDKKQNKEIRIFGW</sequence>
<dbReference type="SUPFAM" id="SSF74788">
    <property type="entry name" value="Cullin repeat-like"/>
    <property type="match status" value="1"/>
</dbReference>
<comment type="caution">
    <text evidence="4">The sequence shown here is derived from an EMBL/GenBank/DDBJ whole genome shotgun (WGS) entry which is preliminary data.</text>
</comment>
<dbReference type="InterPro" id="IPR001373">
    <property type="entry name" value="Cullin_N"/>
</dbReference>